<organism evidence="2 3">
    <name type="scientific">Aquimarina gracilis</name>
    <dbReference type="NCBI Taxonomy" id="874422"/>
    <lineage>
        <taxon>Bacteria</taxon>
        <taxon>Pseudomonadati</taxon>
        <taxon>Bacteroidota</taxon>
        <taxon>Flavobacteriia</taxon>
        <taxon>Flavobacteriales</taxon>
        <taxon>Flavobacteriaceae</taxon>
        <taxon>Aquimarina</taxon>
    </lineage>
</organism>
<dbReference type="InterPro" id="IPR050407">
    <property type="entry name" value="Geranylgeranyl_reductase"/>
</dbReference>
<keyword evidence="2" id="KW-0560">Oxidoreductase</keyword>
<dbReference type="Proteomes" id="UP001327027">
    <property type="component" value="Unassembled WGS sequence"/>
</dbReference>
<dbReference type="PANTHER" id="PTHR42685">
    <property type="entry name" value="GERANYLGERANYL DIPHOSPHATE REDUCTASE"/>
    <property type="match status" value="1"/>
</dbReference>
<reference evidence="2 3" key="1">
    <citation type="journal article" date="2013" name="Int. J. Syst. Evol. Microbiol.">
        <title>Aquimarina gracilis sp. nov., isolated from the gut microflora of a mussel, Mytilus coruscus, and emended description of Aquimarina spongiae.</title>
        <authorList>
            <person name="Park S.C."/>
            <person name="Choe H.N."/>
            <person name="Baik K.S."/>
            <person name="Seong C.N."/>
        </authorList>
    </citation>
    <scope>NUCLEOTIDE SEQUENCE [LARGE SCALE GENOMIC DNA]</scope>
    <source>
        <strain evidence="2 3">PSC32</strain>
    </source>
</reference>
<protein>
    <submittedName>
        <fullName evidence="2">NAD(P)/FAD-dependent oxidoreductase</fullName>
        <ecNumber evidence="2">1.-.-.-</ecNumber>
    </submittedName>
</protein>
<dbReference type="SUPFAM" id="SSF51905">
    <property type="entry name" value="FAD/NAD(P)-binding domain"/>
    <property type="match status" value="1"/>
</dbReference>
<comment type="caution">
    <text evidence="2">The sequence shown here is derived from an EMBL/GenBank/DDBJ whole genome shotgun (WGS) entry which is preliminary data.</text>
</comment>
<evidence type="ECO:0000313" key="3">
    <source>
        <dbReference type="Proteomes" id="UP001327027"/>
    </source>
</evidence>
<name>A0ABU5ZX15_9FLAO</name>
<dbReference type="RefSeq" id="WP_324180431.1">
    <property type="nucleotide sequence ID" value="NZ_BAABAW010000006.1"/>
</dbReference>
<dbReference type="Pfam" id="PF01494">
    <property type="entry name" value="FAD_binding_3"/>
    <property type="match status" value="1"/>
</dbReference>
<evidence type="ECO:0000259" key="1">
    <source>
        <dbReference type="Pfam" id="PF01494"/>
    </source>
</evidence>
<sequence length="375" mass="42690">MNTYSHILIIGGGLAGLTCAIDLATENIPVTLIEKNSYPRHKVCGEYISNEVLPYFKSLHINLEELRPVQISEFMISTTNGNTIHSKLPLGGFGISRFTLDHYLWQKAKSLNVQLINDQVVDVQYDQNQFVVKTDTNTFTSKYVIGAYGKRSLVDKTLNRKFMLKKSPWLAVKAHYKGDLEENKVQLHNFEGGYCGLSKVENDVINACYLVSYESFRKHKSLKIFQEKVMSKNKYLYHFFNNTELLFEKPITISQVNFDKKQPVENHIFMLGDAAGLIHPLCGNGMAMAIQGAQIISDLLKKDYSSQTPVPRKQIEKLYVKKWNASFSKRLLAGRVLQHVLLNKNAQTISYHIAKTMPWVVPKIIKQTHGESLVC</sequence>
<dbReference type="EC" id="1.-.-.-" evidence="2"/>
<dbReference type="EMBL" id="JAYKLX010000006">
    <property type="protein sequence ID" value="MEB3346401.1"/>
    <property type="molecule type" value="Genomic_DNA"/>
</dbReference>
<dbReference type="Gene3D" id="3.50.50.60">
    <property type="entry name" value="FAD/NAD(P)-binding domain"/>
    <property type="match status" value="1"/>
</dbReference>
<dbReference type="InterPro" id="IPR002938">
    <property type="entry name" value="FAD-bd"/>
</dbReference>
<gene>
    <name evidence="2" type="ORF">U6A24_13070</name>
</gene>
<dbReference type="PRINTS" id="PR00420">
    <property type="entry name" value="RNGMNOXGNASE"/>
</dbReference>
<keyword evidence="3" id="KW-1185">Reference proteome</keyword>
<dbReference type="PANTHER" id="PTHR42685:SF22">
    <property type="entry name" value="CONDITIONED MEDIUM FACTOR RECEPTOR 1"/>
    <property type="match status" value="1"/>
</dbReference>
<accession>A0ABU5ZX15</accession>
<evidence type="ECO:0000313" key="2">
    <source>
        <dbReference type="EMBL" id="MEB3346401.1"/>
    </source>
</evidence>
<feature type="domain" description="FAD-binding" evidence="1">
    <location>
        <begin position="6"/>
        <end position="296"/>
    </location>
</feature>
<dbReference type="InterPro" id="IPR036188">
    <property type="entry name" value="FAD/NAD-bd_sf"/>
</dbReference>
<proteinExistence type="predicted"/>
<dbReference type="GO" id="GO:0016491">
    <property type="term" value="F:oxidoreductase activity"/>
    <property type="evidence" value="ECO:0007669"/>
    <property type="project" value="UniProtKB-KW"/>
</dbReference>